<dbReference type="Gene3D" id="3.40.1450.10">
    <property type="entry name" value="BPG-independent phosphoglycerate mutase, domain B"/>
    <property type="match status" value="1"/>
</dbReference>
<keyword evidence="13" id="KW-0934">Plastid</keyword>
<feature type="binding site" evidence="7 10">
    <location>
        <position position="73"/>
    </location>
    <ligand>
        <name>Mn(2+)</name>
        <dbReference type="ChEBI" id="CHEBI:29035"/>
        <label>2</label>
    </ligand>
</feature>
<dbReference type="InterPro" id="IPR005995">
    <property type="entry name" value="Pgm_bpd_ind"/>
</dbReference>
<feature type="binding site" evidence="7 9">
    <location>
        <position position="339"/>
    </location>
    <ligand>
        <name>substrate</name>
    </ligand>
</feature>
<reference evidence="13" key="2">
    <citation type="submission" date="2017-07" db="EMBL/GenBank/DDBJ databases">
        <authorList>
            <person name="Sun Z.S."/>
            <person name="Albrecht U."/>
            <person name="Echele G."/>
            <person name="Lee C.C."/>
        </authorList>
    </citation>
    <scope>NUCLEOTIDE SEQUENCE</scope>
</reference>
<evidence type="ECO:0000256" key="8">
    <source>
        <dbReference type="PIRSR" id="PIRSR001492-1"/>
    </source>
</evidence>
<feature type="binding site" evidence="7 9">
    <location>
        <position position="134"/>
    </location>
    <ligand>
        <name>substrate</name>
    </ligand>
</feature>
<accession>A0A220T0J5</accession>
<evidence type="ECO:0000256" key="6">
    <source>
        <dbReference type="ARBA" id="ARBA00023235"/>
    </source>
</evidence>
<comment type="function">
    <text evidence="7">Catalyzes the interconversion of 2-phosphoglycerate and 3-phosphoglycerate.</text>
</comment>
<dbReference type="NCBIfam" id="TIGR01307">
    <property type="entry name" value="pgm_bpd_ind"/>
    <property type="match status" value="1"/>
</dbReference>
<feature type="binding site" evidence="7 10">
    <location>
        <position position="447"/>
    </location>
    <ligand>
        <name>Mn(2+)</name>
        <dbReference type="ChEBI" id="CHEBI:29035"/>
        <label>2</label>
    </ligand>
</feature>
<comment type="cofactor">
    <cofactor evidence="7">
        <name>Mn(2+)</name>
        <dbReference type="ChEBI" id="CHEBI:29035"/>
    </cofactor>
    <text evidence="7">Binds 2 manganese ions per subunit.</text>
</comment>
<feature type="domain" description="Metalloenzyme" evidence="11">
    <location>
        <begin position="22"/>
        <end position="511"/>
    </location>
</feature>
<organism evidence="13">
    <name type="scientific">Rhodochaete parvula</name>
    <dbReference type="NCBI Taxonomy" id="110510"/>
    <lineage>
        <taxon>Eukaryota</taxon>
        <taxon>Rhodophyta</taxon>
        <taxon>Compsopogonophyceae</taxon>
        <taxon>Rhodochaetales</taxon>
        <taxon>Rhodochaetaceae</taxon>
        <taxon>Rhodochaete</taxon>
    </lineage>
</organism>
<keyword evidence="6 7" id="KW-0413">Isomerase</keyword>
<evidence type="ECO:0000256" key="9">
    <source>
        <dbReference type="PIRSR" id="PIRSR001492-2"/>
    </source>
</evidence>
<dbReference type="FunFam" id="3.40.1450.10:FF:000002">
    <property type="entry name" value="2,3-bisphosphoglycerate-independent phosphoglycerate mutase"/>
    <property type="match status" value="1"/>
</dbReference>
<dbReference type="GO" id="GO:0030145">
    <property type="term" value="F:manganese ion binding"/>
    <property type="evidence" value="ECO:0007669"/>
    <property type="project" value="UniProtKB-UniRule"/>
</dbReference>
<dbReference type="SUPFAM" id="SSF53649">
    <property type="entry name" value="Alkaline phosphatase-like"/>
    <property type="match status" value="1"/>
</dbReference>
<dbReference type="Pfam" id="PF06415">
    <property type="entry name" value="iPGM_N"/>
    <property type="match status" value="1"/>
</dbReference>
<proteinExistence type="inferred from homology"/>
<keyword evidence="3 7" id="KW-0479">Metal-binding</keyword>
<evidence type="ECO:0000256" key="7">
    <source>
        <dbReference type="HAMAP-Rule" id="MF_01038"/>
    </source>
</evidence>
<dbReference type="EMBL" id="KX284728">
    <property type="protein sequence ID" value="ASK39633.1"/>
    <property type="molecule type" value="Genomic_DNA"/>
</dbReference>
<dbReference type="InterPro" id="IPR011258">
    <property type="entry name" value="BPG-indep_PGM_N"/>
</dbReference>
<dbReference type="GO" id="GO:0006007">
    <property type="term" value="P:glucose catabolic process"/>
    <property type="evidence" value="ECO:0007669"/>
    <property type="project" value="InterPro"/>
</dbReference>
<dbReference type="SUPFAM" id="SSF64158">
    <property type="entry name" value="2,3-Bisphosphoglycerate-independent phosphoglycerate mutase, substrate-binding domain"/>
    <property type="match status" value="1"/>
</dbReference>
<evidence type="ECO:0000256" key="10">
    <source>
        <dbReference type="PIRSR" id="PIRSR001492-3"/>
    </source>
</evidence>
<protein>
    <recommendedName>
        <fullName evidence="7">2,3-bisphosphoglycerate-independent phosphoglycerate mutase</fullName>
        <shortName evidence="7">BPG-independent PGAM</shortName>
        <shortName evidence="7">Phosphoglyceromutase</shortName>
        <shortName evidence="7">iPGM</shortName>
        <ecNumber evidence="7">5.4.2.12</ecNumber>
    </recommendedName>
</protein>
<dbReference type="Gene3D" id="3.40.720.10">
    <property type="entry name" value="Alkaline Phosphatase, subunit A"/>
    <property type="match status" value="1"/>
</dbReference>
<feature type="domain" description="BPG-independent PGAM N-terminal" evidence="12">
    <location>
        <begin position="93"/>
        <end position="301"/>
    </location>
</feature>
<feature type="binding site" evidence="7 9">
    <location>
        <begin position="164"/>
        <end position="165"/>
    </location>
    <ligand>
        <name>substrate</name>
    </ligand>
</feature>
<evidence type="ECO:0000259" key="11">
    <source>
        <dbReference type="Pfam" id="PF01676"/>
    </source>
</evidence>
<evidence type="ECO:0000256" key="4">
    <source>
        <dbReference type="ARBA" id="ARBA00023152"/>
    </source>
</evidence>
<feature type="binding site" evidence="7 9">
    <location>
        <begin position="266"/>
        <end position="269"/>
    </location>
    <ligand>
        <name>substrate</name>
    </ligand>
</feature>
<dbReference type="CDD" id="cd16010">
    <property type="entry name" value="iPGM"/>
    <property type="match status" value="1"/>
</dbReference>
<dbReference type="InterPro" id="IPR006124">
    <property type="entry name" value="Metalloenzyme"/>
</dbReference>
<feature type="binding site" evidence="7 9">
    <location>
        <position position="196"/>
    </location>
    <ligand>
        <name>substrate</name>
    </ligand>
</feature>
<dbReference type="Pfam" id="PF01676">
    <property type="entry name" value="Metalloenzyme"/>
    <property type="match status" value="1"/>
</dbReference>
<evidence type="ECO:0000256" key="1">
    <source>
        <dbReference type="ARBA" id="ARBA00004798"/>
    </source>
</evidence>
<feature type="binding site" evidence="7 9">
    <location>
        <position position="202"/>
    </location>
    <ligand>
        <name>substrate</name>
    </ligand>
</feature>
<feature type="binding site" evidence="7 10">
    <location>
        <position position="448"/>
    </location>
    <ligand>
        <name>Mn(2+)</name>
        <dbReference type="ChEBI" id="CHEBI:29035"/>
        <label>2</label>
    </ligand>
</feature>
<dbReference type="AlphaFoldDB" id="A0A220T0J5"/>
<evidence type="ECO:0000313" key="13">
    <source>
        <dbReference type="EMBL" id="ASK39633.1"/>
    </source>
</evidence>
<name>A0A220T0J5_9RHOD</name>
<geneLocation type="plastid" evidence="13"/>
<keyword evidence="4 7" id="KW-0324">Glycolysis</keyword>
<keyword evidence="5 7" id="KW-0464">Manganese</keyword>
<dbReference type="PANTHER" id="PTHR31637:SF0">
    <property type="entry name" value="2,3-BISPHOSPHOGLYCERATE-INDEPENDENT PHOSPHOGLYCERATE MUTASE"/>
    <property type="match status" value="1"/>
</dbReference>
<dbReference type="InterPro" id="IPR017850">
    <property type="entry name" value="Alkaline_phosphatase_core_sf"/>
</dbReference>
<dbReference type="UniPathway" id="UPA00109">
    <property type="reaction ID" value="UER00186"/>
</dbReference>
<comment type="pathway">
    <text evidence="1 7">Carbohydrate degradation; glycolysis; pyruvate from D-glyceraldehyde 3-phosphate: step 3/5.</text>
</comment>
<dbReference type="GO" id="GO:0004619">
    <property type="term" value="F:phosphoglycerate mutase activity"/>
    <property type="evidence" value="ECO:0007669"/>
    <property type="project" value="UniProtKB-UniRule"/>
</dbReference>
<evidence type="ECO:0000256" key="5">
    <source>
        <dbReference type="ARBA" id="ARBA00023211"/>
    </source>
</evidence>
<sequence>MLYVVKATCVAFEEKLYFYFYLDGWGNSNNISGNAVLKAKTPFLDSLLQNYPNTLLDASGTSVGLPEGQVGNSEVGHTTIGAGRVLSQDLVKISQSIEDNTFFLNPILNQLCQTVESNHQSLHLIGLCSDGGVHSHIDHLFALISLAQKYKIVQIYIHVITDGRDTSQYSALSFLEQIEKFIANFPNTSIATIVGRYYAMDRDCRWNRTEQAYNTLTKLQNLEYQSSLTTLTKLYADNISDEFILPTKTNEGIIHDGDGVIFFNYRPDRMRQLLQAFVTPAFQGFERIYLKKLNIVTFTQYISSLQIPVVFPPNQLNNFLGEVISTNLLRQFRISETEKYAHVTYFFNGGVEEPFPGEDRELIPSPKVATYDETPSMSSPEITNSLINAINKQCYSLIVVNYANLDMLGHTGNFDAAVQAIENVDKHIGQIIDSVGKVNGTLIITADHGNVECMEYSDGTPHTSHTTNLVPFILVEGEGNKIMGHGANVKLLQQGSLTDIAPTILDILKLQQPVEMTGKSLLAPTYCETRFSN</sequence>
<feature type="active site" description="Phosphoserine intermediate" evidence="7 8">
    <location>
        <position position="73"/>
    </location>
</feature>
<feature type="binding site" evidence="7 10">
    <location>
        <position position="406"/>
    </location>
    <ligand>
        <name>Mn(2+)</name>
        <dbReference type="ChEBI" id="CHEBI:29035"/>
        <label>1</label>
    </ligand>
</feature>
<dbReference type="InterPro" id="IPR036646">
    <property type="entry name" value="PGAM_B_sf"/>
</dbReference>
<dbReference type="GO" id="GO:0006096">
    <property type="term" value="P:glycolytic process"/>
    <property type="evidence" value="ECO:0007669"/>
    <property type="project" value="UniProtKB-UniRule"/>
</dbReference>
<evidence type="ECO:0000256" key="2">
    <source>
        <dbReference type="ARBA" id="ARBA00008819"/>
    </source>
</evidence>
<feature type="binding site" evidence="7 10">
    <location>
        <position position="410"/>
    </location>
    <ligand>
        <name>Mn(2+)</name>
        <dbReference type="ChEBI" id="CHEBI:29035"/>
        <label>1</label>
    </ligand>
</feature>
<dbReference type="PIRSF" id="PIRSF001492">
    <property type="entry name" value="IPGAM"/>
    <property type="match status" value="1"/>
</dbReference>
<dbReference type="PANTHER" id="PTHR31637">
    <property type="entry name" value="2,3-BISPHOSPHOGLYCERATE-INDEPENDENT PHOSPHOGLYCERATE MUTASE"/>
    <property type="match status" value="1"/>
</dbReference>
<feature type="binding site" evidence="7 10">
    <location>
        <position position="465"/>
    </location>
    <ligand>
        <name>Mn(2+)</name>
        <dbReference type="ChEBI" id="CHEBI:29035"/>
        <label>1</label>
    </ligand>
</feature>
<comment type="similarity">
    <text evidence="2 7">Belongs to the BPG-independent phosphoglycerate mutase family.</text>
</comment>
<gene>
    <name evidence="13" type="primary">pgmA</name>
    <name evidence="7" type="synonym">gpmI</name>
    <name evidence="13" type="ORF">Rhodc_092</name>
</gene>
<reference evidence="13" key="1">
    <citation type="journal article" date="2016" name="BMC Biol.">
        <title>Parallel evolution of highly conserved plastid genome architecture in red seaweeds and seed plants.</title>
        <authorList>
            <person name="Lee J."/>
            <person name="Cho C.H."/>
            <person name="Park S.I."/>
            <person name="Choi J.W."/>
            <person name="Song H.S."/>
            <person name="West J.A."/>
            <person name="Bhattacharya D."/>
            <person name="Yoon H.S."/>
        </authorList>
    </citation>
    <scope>NUCLEOTIDE SEQUENCE</scope>
</reference>
<comment type="catalytic activity">
    <reaction evidence="7">
        <text>(2R)-2-phosphoglycerate = (2R)-3-phosphoglycerate</text>
        <dbReference type="Rhea" id="RHEA:15901"/>
        <dbReference type="ChEBI" id="CHEBI:58272"/>
        <dbReference type="ChEBI" id="CHEBI:58289"/>
        <dbReference type="EC" id="5.4.2.12"/>
    </reaction>
</comment>
<feature type="binding site" evidence="7 10">
    <location>
        <position position="23"/>
    </location>
    <ligand>
        <name>Mn(2+)</name>
        <dbReference type="ChEBI" id="CHEBI:29035"/>
        <label>2</label>
    </ligand>
</feature>
<evidence type="ECO:0000256" key="3">
    <source>
        <dbReference type="ARBA" id="ARBA00022723"/>
    </source>
</evidence>
<dbReference type="EC" id="5.4.2.12" evidence="7"/>
<dbReference type="HAMAP" id="MF_01038">
    <property type="entry name" value="GpmI"/>
    <property type="match status" value="1"/>
</dbReference>
<dbReference type="GO" id="GO:0005829">
    <property type="term" value="C:cytosol"/>
    <property type="evidence" value="ECO:0007669"/>
    <property type="project" value="TreeGrafter"/>
</dbReference>
<evidence type="ECO:0000259" key="12">
    <source>
        <dbReference type="Pfam" id="PF06415"/>
    </source>
</evidence>